<protein>
    <submittedName>
        <fullName evidence="3">Uncharacterized protein</fullName>
    </submittedName>
</protein>
<reference evidence="3" key="1">
    <citation type="submission" date="2016-10" db="EMBL/GenBank/DDBJ databases">
        <authorList>
            <person name="Benchimol M."/>
            <person name="Almeida L.G."/>
            <person name="Vasconcelos A.T."/>
            <person name="Perreira-Neves A."/>
            <person name="Rosa I.A."/>
            <person name="Tasca T."/>
            <person name="Bogo M.R."/>
            <person name="de Souza W."/>
        </authorList>
    </citation>
    <scope>NUCLEOTIDE SEQUENCE [LARGE SCALE GENOMIC DNA]</scope>
    <source>
        <strain evidence="3">K</strain>
    </source>
</reference>
<evidence type="ECO:0000313" key="3">
    <source>
        <dbReference type="EMBL" id="OHS97625.1"/>
    </source>
</evidence>
<keyword evidence="1" id="KW-0175">Coiled coil</keyword>
<dbReference type="EMBL" id="MLAK01001104">
    <property type="protein sequence ID" value="OHS97625.1"/>
    <property type="molecule type" value="Genomic_DNA"/>
</dbReference>
<dbReference type="PANTHER" id="PTHR47026:SF2">
    <property type="entry name" value="FLAGELLAR ASSOCIATED PROTEIN"/>
    <property type="match status" value="1"/>
</dbReference>
<comment type="caution">
    <text evidence="3">The sequence shown here is derived from an EMBL/GenBank/DDBJ whole genome shotgun (WGS) entry which is preliminary data.</text>
</comment>
<dbReference type="AlphaFoldDB" id="A0A1J4JG28"/>
<evidence type="ECO:0000256" key="2">
    <source>
        <dbReference type="SAM" id="MobiDB-lite"/>
    </source>
</evidence>
<dbReference type="PANTHER" id="PTHR47026">
    <property type="entry name" value="PIGMENTOSA GTPASE REGULATOR-LIKE PROTEIN, PUTATIVE-RELATED"/>
    <property type="match status" value="1"/>
</dbReference>
<feature type="compositionally biased region" description="Low complexity" evidence="2">
    <location>
        <begin position="357"/>
        <end position="374"/>
    </location>
</feature>
<evidence type="ECO:0000313" key="4">
    <source>
        <dbReference type="Proteomes" id="UP000179807"/>
    </source>
</evidence>
<evidence type="ECO:0000256" key="1">
    <source>
        <dbReference type="SAM" id="Coils"/>
    </source>
</evidence>
<feature type="region of interest" description="Disordered" evidence="2">
    <location>
        <begin position="335"/>
        <end position="428"/>
    </location>
</feature>
<proteinExistence type="predicted"/>
<sequence>MFDNEDNETVKQYVRDLLKGKIQPMQVPKEVIPRVHHSLDNKKTEAINQGSVDKVRRIQKMQTDLIRAEQRQKDLGAHGSLPPLKRLNSSIAVFSEKQMNEILNDLMNGKPFDPSKSHNIPYLMQFTKDKINNLIKEQKFTEAQEYEDVLRQLPLLSFEAHAENRHAIKVSMLEQLLQQAQESLEQAQEEYEQTIADFDARGAEQRDEIIEKFTEQMNEFDKETEKGPPPQYYKFSHRYLNLRKIQEALVSSKRYEEAATVQEQANQLEKEEREYLENKFYEERYTLRNKINNDFTTNLECLEEQFQRKRTKIVSDFENDIQNKTKSVENCQKKYEQAKKTHQNSTAATLKRSMATKRQQASRSSSKASFVSSSMHGSKYGSKFGSTYESQQSTQRSKSSTLPKKVTVSTQTVKRYAFPSHLQPNSQE</sequence>
<gene>
    <name evidence="3" type="ORF">TRFO_09326</name>
</gene>
<dbReference type="GeneID" id="94829512"/>
<dbReference type="Proteomes" id="UP000179807">
    <property type="component" value="Unassembled WGS sequence"/>
</dbReference>
<feature type="compositionally biased region" description="Low complexity" evidence="2">
    <location>
        <begin position="390"/>
        <end position="401"/>
    </location>
</feature>
<keyword evidence="4" id="KW-1185">Reference proteome</keyword>
<organism evidence="3 4">
    <name type="scientific">Tritrichomonas foetus</name>
    <dbReference type="NCBI Taxonomy" id="1144522"/>
    <lineage>
        <taxon>Eukaryota</taxon>
        <taxon>Metamonada</taxon>
        <taxon>Parabasalia</taxon>
        <taxon>Tritrichomonadida</taxon>
        <taxon>Tritrichomonadidae</taxon>
        <taxon>Tritrichomonas</taxon>
    </lineage>
</organism>
<accession>A0A1J4JG28</accession>
<dbReference type="VEuPathDB" id="TrichDB:TRFO_09326"/>
<feature type="coiled-coil region" evidence="1">
    <location>
        <begin position="170"/>
        <end position="201"/>
    </location>
</feature>
<dbReference type="RefSeq" id="XP_068350762.1">
    <property type="nucleotide sequence ID" value="XM_068494808.1"/>
</dbReference>
<name>A0A1J4JG28_9EUKA</name>